<keyword evidence="4" id="KW-1185">Reference proteome</keyword>
<proteinExistence type="predicted"/>
<sequence length="67" mass="7272">MTKALPLWASEKTAASLLDMKPCEFRALVADGHLPRGREIAPGLVRWNADDLRAIGRGEAIDGGISW</sequence>
<evidence type="ECO:0000313" key="3">
    <source>
        <dbReference type="Proteomes" id="UP000198409"/>
    </source>
</evidence>
<dbReference type="OrthoDB" id="7874220at2"/>
<dbReference type="AlphaFoldDB" id="A0A238UPR2"/>
<accession>A0A238UPR2</accession>
<reference evidence="3" key="1">
    <citation type="submission" date="2017-06" db="EMBL/GenBank/DDBJ databases">
        <authorList>
            <person name="Varghese N."/>
            <person name="Submissions S."/>
        </authorList>
    </citation>
    <scope>NUCLEOTIDE SEQUENCE [LARGE SCALE GENOMIC DNA]</scope>
    <source>
        <strain evidence="3">DSM 26170</strain>
    </source>
</reference>
<dbReference type="RefSeq" id="WP_089386369.1">
    <property type="nucleotide sequence ID" value="NZ_FZNM01000001.1"/>
</dbReference>
<organism evidence="1 3">
    <name type="scientific">Paracoccus sediminis</name>
    <dbReference type="NCBI Taxonomy" id="1214787"/>
    <lineage>
        <taxon>Bacteria</taxon>
        <taxon>Pseudomonadati</taxon>
        <taxon>Pseudomonadota</taxon>
        <taxon>Alphaproteobacteria</taxon>
        <taxon>Rhodobacterales</taxon>
        <taxon>Paracoccaceae</taxon>
        <taxon>Paracoccus</taxon>
    </lineage>
</organism>
<dbReference type="Proteomes" id="UP000198409">
    <property type="component" value="Unassembled WGS sequence"/>
</dbReference>
<evidence type="ECO:0000313" key="4">
    <source>
        <dbReference type="Proteomes" id="UP000292859"/>
    </source>
</evidence>
<gene>
    <name evidence="2" type="ORF">EYF88_01805</name>
    <name evidence="1" type="ORF">SAMN06265378_101263</name>
</gene>
<evidence type="ECO:0008006" key="5">
    <source>
        <dbReference type="Google" id="ProtNLM"/>
    </source>
</evidence>
<name>A0A238UPR2_9RHOB</name>
<reference evidence="1" key="2">
    <citation type="submission" date="2017-06" db="EMBL/GenBank/DDBJ databases">
        <authorList>
            <person name="Kim H.J."/>
            <person name="Triplett B.A."/>
        </authorList>
    </citation>
    <scope>NUCLEOTIDE SEQUENCE [LARGE SCALE GENOMIC DNA]</scope>
    <source>
        <strain evidence="1">DSM 26170</strain>
    </source>
</reference>
<dbReference type="Proteomes" id="UP000292859">
    <property type="component" value="Unassembled WGS sequence"/>
</dbReference>
<dbReference type="EMBL" id="FZNM01000001">
    <property type="protein sequence ID" value="SNR24046.1"/>
    <property type="molecule type" value="Genomic_DNA"/>
</dbReference>
<evidence type="ECO:0000313" key="1">
    <source>
        <dbReference type="EMBL" id="SNR24046.1"/>
    </source>
</evidence>
<protein>
    <recommendedName>
        <fullName evidence="5">Transcriptional regulator, AlpA family</fullName>
    </recommendedName>
</protein>
<dbReference type="EMBL" id="SIRL01000001">
    <property type="protein sequence ID" value="TBN52963.1"/>
    <property type="molecule type" value="Genomic_DNA"/>
</dbReference>
<evidence type="ECO:0000313" key="2">
    <source>
        <dbReference type="EMBL" id="TBN52963.1"/>
    </source>
</evidence>
<reference evidence="2 4" key="3">
    <citation type="submission" date="2019-02" db="EMBL/GenBank/DDBJ databases">
        <authorList>
            <person name="Zhang G."/>
        </authorList>
    </citation>
    <scope>NUCLEOTIDE SEQUENCE [LARGE SCALE GENOMIC DNA]</scope>
    <source>
        <strain evidence="2 4">CMB17</strain>
    </source>
</reference>